<evidence type="ECO:0000256" key="5">
    <source>
        <dbReference type="ARBA" id="ARBA00022723"/>
    </source>
</evidence>
<keyword evidence="4 10" id="KW-0808">Transferase</keyword>
<dbReference type="SUPFAM" id="SSF143631">
    <property type="entry name" value="ApbE-like"/>
    <property type="match status" value="1"/>
</dbReference>
<proteinExistence type="inferred from homology"/>
<evidence type="ECO:0000313" key="13">
    <source>
        <dbReference type="Proteomes" id="UP000663929"/>
    </source>
</evidence>
<dbReference type="InterPro" id="IPR003374">
    <property type="entry name" value="ApbE-like_sf"/>
</dbReference>
<comment type="cofactor">
    <cofactor evidence="11">
        <name>Mg(2+)</name>
        <dbReference type="ChEBI" id="CHEBI:18420"/>
    </cofactor>
    <cofactor evidence="11">
        <name>Mn(2+)</name>
        <dbReference type="ChEBI" id="CHEBI:29035"/>
    </cofactor>
    <text evidence="11">Magnesium. Can also use manganese.</text>
</comment>
<dbReference type="RefSeq" id="WP_237383272.1">
    <property type="nucleotide sequence ID" value="NZ_CP071793.1"/>
</dbReference>
<evidence type="ECO:0000256" key="2">
    <source>
        <dbReference type="ARBA" id="ARBA00016337"/>
    </source>
</evidence>
<evidence type="ECO:0000256" key="8">
    <source>
        <dbReference type="ARBA" id="ARBA00031306"/>
    </source>
</evidence>
<dbReference type="GO" id="GO:0016740">
    <property type="term" value="F:transferase activity"/>
    <property type="evidence" value="ECO:0007669"/>
    <property type="project" value="UniProtKB-UniRule"/>
</dbReference>
<gene>
    <name evidence="12" type="ORF">J3U87_12005</name>
</gene>
<comment type="similarity">
    <text evidence="10">Belongs to the ApbE family.</text>
</comment>
<evidence type="ECO:0000256" key="3">
    <source>
        <dbReference type="ARBA" id="ARBA00022630"/>
    </source>
</evidence>
<dbReference type="AlphaFoldDB" id="A0A8A4TUL5"/>
<evidence type="ECO:0000256" key="7">
    <source>
        <dbReference type="ARBA" id="ARBA00022842"/>
    </source>
</evidence>
<dbReference type="Pfam" id="PF02424">
    <property type="entry name" value="ApbE"/>
    <property type="match status" value="1"/>
</dbReference>
<dbReference type="PANTHER" id="PTHR30040">
    <property type="entry name" value="THIAMINE BIOSYNTHESIS LIPOPROTEIN APBE"/>
    <property type="match status" value="1"/>
</dbReference>
<dbReference type="EMBL" id="CP071793">
    <property type="protein sequence ID" value="QTD53173.1"/>
    <property type="molecule type" value="Genomic_DNA"/>
</dbReference>
<evidence type="ECO:0000256" key="4">
    <source>
        <dbReference type="ARBA" id="ARBA00022679"/>
    </source>
</evidence>
<comment type="catalytic activity">
    <reaction evidence="9 10">
        <text>L-threonyl-[protein] + FAD = FMN-L-threonyl-[protein] + AMP + H(+)</text>
        <dbReference type="Rhea" id="RHEA:36847"/>
        <dbReference type="Rhea" id="RHEA-COMP:11060"/>
        <dbReference type="Rhea" id="RHEA-COMP:11061"/>
        <dbReference type="ChEBI" id="CHEBI:15378"/>
        <dbReference type="ChEBI" id="CHEBI:30013"/>
        <dbReference type="ChEBI" id="CHEBI:57692"/>
        <dbReference type="ChEBI" id="CHEBI:74257"/>
        <dbReference type="ChEBI" id="CHEBI:456215"/>
        <dbReference type="EC" id="2.7.1.180"/>
    </reaction>
</comment>
<keyword evidence="7 10" id="KW-0460">Magnesium</keyword>
<keyword evidence="5 10" id="KW-0479">Metal-binding</keyword>
<accession>A0A8A4TUL5</accession>
<sequence>MGTTYSVKVVSDSPVDVLALQAEIQAVVDRINGLMSNWVETSDLSRFNRHQDTTSLEIDPETAGVIRLALNLAQETSGSFDPTVSPLIELWGFGTKKREGFPEASEVERIRELYGWEKLVLEGNQLRKTQPTLNLNLGAIAKGYAVDAVADHLAGLGFQRYMVEIGGEVRTSGSSARGVPWRIGIEDPRSDGSRKIYKVANLSGKAMATSGDYRIFFTHEGQVFSHILDPRSGYPIPRRTASVSVIADDCATADALATAFMIPEPAACIELVENRPDLECMILEYGENDELKISKSSGFDRYLSSPAP</sequence>
<reference evidence="12" key="1">
    <citation type="submission" date="2021-03" db="EMBL/GenBank/DDBJ databases">
        <title>Acanthopleuribacteraceae sp. M133.</title>
        <authorList>
            <person name="Wang G."/>
        </authorList>
    </citation>
    <scope>NUCLEOTIDE SEQUENCE</scope>
    <source>
        <strain evidence="12">M133</strain>
    </source>
</reference>
<keyword evidence="3 10" id="KW-0285">Flavoprotein</keyword>
<evidence type="ECO:0000256" key="1">
    <source>
        <dbReference type="ARBA" id="ARBA00011955"/>
    </source>
</evidence>
<dbReference type="GO" id="GO:0046872">
    <property type="term" value="F:metal ion binding"/>
    <property type="evidence" value="ECO:0007669"/>
    <property type="project" value="UniProtKB-UniRule"/>
</dbReference>
<dbReference type="EC" id="2.7.1.180" evidence="1 10"/>
<evidence type="ECO:0000256" key="11">
    <source>
        <dbReference type="PIRSR" id="PIRSR006268-2"/>
    </source>
</evidence>
<protein>
    <recommendedName>
        <fullName evidence="2 10">FAD:protein FMN transferase</fullName>
        <ecNumber evidence="1 10">2.7.1.180</ecNumber>
    </recommendedName>
    <alternativeName>
        <fullName evidence="8 10">Flavin transferase</fullName>
    </alternativeName>
</protein>
<dbReference type="Gene3D" id="3.10.520.10">
    <property type="entry name" value="ApbE-like domains"/>
    <property type="match status" value="1"/>
</dbReference>
<keyword evidence="6 10" id="KW-0274">FAD</keyword>
<name>A0A8A4TUL5_SULCO</name>
<feature type="binding site" evidence="11">
    <location>
        <position position="139"/>
    </location>
    <ligand>
        <name>Mg(2+)</name>
        <dbReference type="ChEBI" id="CHEBI:18420"/>
    </ligand>
</feature>
<feature type="binding site" evidence="11">
    <location>
        <position position="254"/>
    </location>
    <ligand>
        <name>Mg(2+)</name>
        <dbReference type="ChEBI" id="CHEBI:18420"/>
    </ligand>
</feature>
<evidence type="ECO:0000256" key="9">
    <source>
        <dbReference type="ARBA" id="ARBA00048540"/>
    </source>
</evidence>
<feature type="binding site" evidence="11">
    <location>
        <position position="258"/>
    </location>
    <ligand>
        <name>Mg(2+)</name>
        <dbReference type="ChEBI" id="CHEBI:18420"/>
    </ligand>
</feature>
<dbReference type="InterPro" id="IPR024932">
    <property type="entry name" value="ApbE"/>
</dbReference>
<dbReference type="PANTHER" id="PTHR30040:SF2">
    <property type="entry name" value="FAD:PROTEIN FMN TRANSFERASE"/>
    <property type="match status" value="1"/>
</dbReference>
<dbReference type="PIRSF" id="PIRSF006268">
    <property type="entry name" value="ApbE"/>
    <property type="match status" value="1"/>
</dbReference>
<keyword evidence="13" id="KW-1185">Reference proteome</keyword>
<evidence type="ECO:0000256" key="6">
    <source>
        <dbReference type="ARBA" id="ARBA00022827"/>
    </source>
</evidence>
<organism evidence="12 13">
    <name type="scientific">Sulfidibacter corallicola</name>
    <dbReference type="NCBI Taxonomy" id="2818388"/>
    <lineage>
        <taxon>Bacteria</taxon>
        <taxon>Pseudomonadati</taxon>
        <taxon>Acidobacteriota</taxon>
        <taxon>Holophagae</taxon>
        <taxon>Acanthopleuribacterales</taxon>
        <taxon>Acanthopleuribacteraceae</taxon>
        <taxon>Sulfidibacter</taxon>
    </lineage>
</organism>
<evidence type="ECO:0000256" key="10">
    <source>
        <dbReference type="PIRNR" id="PIRNR006268"/>
    </source>
</evidence>
<dbReference type="KEGG" id="scor:J3U87_12005"/>
<dbReference type="Proteomes" id="UP000663929">
    <property type="component" value="Chromosome"/>
</dbReference>
<evidence type="ECO:0000313" key="12">
    <source>
        <dbReference type="EMBL" id="QTD53173.1"/>
    </source>
</evidence>